<evidence type="ECO:0000313" key="1">
    <source>
        <dbReference type="EMBL" id="GFS67436.1"/>
    </source>
</evidence>
<dbReference type="Proteomes" id="UP000887013">
    <property type="component" value="Unassembled WGS sequence"/>
</dbReference>
<evidence type="ECO:0000313" key="3">
    <source>
        <dbReference type="Proteomes" id="UP000887013"/>
    </source>
</evidence>
<keyword evidence="3" id="KW-1185">Reference proteome</keyword>
<reference evidence="2" key="1">
    <citation type="submission" date="2020-08" db="EMBL/GenBank/DDBJ databases">
        <title>Multicomponent nature underlies the extraordinary mechanical properties of spider dragline silk.</title>
        <authorList>
            <person name="Kono N."/>
            <person name="Nakamura H."/>
            <person name="Mori M."/>
            <person name="Yoshida Y."/>
            <person name="Ohtoshi R."/>
            <person name="Malay A.D."/>
            <person name="Moran D.A.P."/>
            <person name="Tomita M."/>
            <person name="Numata K."/>
            <person name="Arakawa K."/>
        </authorList>
    </citation>
    <scope>NUCLEOTIDE SEQUENCE</scope>
</reference>
<organism evidence="2 3">
    <name type="scientific">Nephila pilipes</name>
    <name type="common">Giant wood spider</name>
    <name type="synonym">Nephila maculata</name>
    <dbReference type="NCBI Taxonomy" id="299642"/>
    <lineage>
        <taxon>Eukaryota</taxon>
        <taxon>Metazoa</taxon>
        <taxon>Ecdysozoa</taxon>
        <taxon>Arthropoda</taxon>
        <taxon>Chelicerata</taxon>
        <taxon>Arachnida</taxon>
        <taxon>Araneae</taxon>
        <taxon>Araneomorphae</taxon>
        <taxon>Entelegynae</taxon>
        <taxon>Araneoidea</taxon>
        <taxon>Nephilidae</taxon>
        <taxon>Nephila</taxon>
    </lineage>
</organism>
<protein>
    <submittedName>
        <fullName evidence="2">Uncharacterized protein</fullName>
    </submittedName>
</protein>
<evidence type="ECO:0000313" key="2">
    <source>
        <dbReference type="EMBL" id="GFT52031.1"/>
    </source>
</evidence>
<dbReference type="EMBL" id="BMAW01017077">
    <property type="protein sequence ID" value="GFT52031.1"/>
    <property type="molecule type" value="Genomic_DNA"/>
</dbReference>
<sequence length="98" mass="11258">MKSFQGSLNGNIFSLSTDTDGAAGSWTVIQPDYCLPIPQSQYLNTGYLSGDRFPYLEAQQSEFHKAIFICHHRRMRCDQPAQRQTLGEHFMSWRVQTI</sequence>
<dbReference type="AlphaFoldDB" id="A0A8X6P7Q6"/>
<accession>A0A8X6P7Q6</accession>
<proteinExistence type="predicted"/>
<name>A0A8X6P7Q6_NEPPI</name>
<dbReference type="EMBL" id="BMAW01094788">
    <property type="protein sequence ID" value="GFS67436.1"/>
    <property type="molecule type" value="Genomic_DNA"/>
</dbReference>
<gene>
    <name evidence="1" type="ORF">NPIL_307491</name>
    <name evidence="2" type="ORF">NPIL_692431</name>
</gene>
<comment type="caution">
    <text evidence="2">The sequence shown here is derived from an EMBL/GenBank/DDBJ whole genome shotgun (WGS) entry which is preliminary data.</text>
</comment>